<dbReference type="InterPro" id="IPR013210">
    <property type="entry name" value="LRR_N_plant-typ"/>
</dbReference>
<dbReference type="SUPFAM" id="SSF52058">
    <property type="entry name" value="L domain-like"/>
    <property type="match status" value="1"/>
</dbReference>
<dbReference type="GO" id="GO:0016301">
    <property type="term" value="F:kinase activity"/>
    <property type="evidence" value="ECO:0007669"/>
    <property type="project" value="UniProtKB-KW"/>
</dbReference>
<protein>
    <submittedName>
        <fullName evidence="12">Putative leucine-rich repeat receptor-like protein kinase</fullName>
    </submittedName>
</protein>
<dbReference type="OrthoDB" id="1600340at2759"/>
<keyword evidence="4 10" id="KW-0732">Signal</keyword>
<evidence type="ECO:0000256" key="2">
    <source>
        <dbReference type="ARBA" id="ARBA00022614"/>
    </source>
</evidence>
<dbReference type="InterPro" id="IPR001611">
    <property type="entry name" value="Leu-rich_rpt"/>
</dbReference>
<dbReference type="PANTHER" id="PTHR48063:SF81">
    <property type="entry name" value="LEUCINE-RICH REPEAT-CONTAINING N-TERMINAL PLANT-TYPE DOMAIN-CONTAINING PROTEIN"/>
    <property type="match status" value="1"/>
</dbReference>
<reference evidence="12 13" key="1">
    <citation type="submission" date="2018-02" db="EMBL/GenBank/DDBJ databases">
        <title>Draft genome of wild Prunus yedoensis var. nudiflora.</title>
        <authorList>
            <person name="Baek S."/>
            <person name="Kim J.-H."/>
            <person name="Choi K."/>
            <person name="Kim G.-B."/>
            <person name="Cho A."/>
            <person name="Jang H."/>
            <person name="Shin C.-H."/>
            <person name="Yu H.-J."/>
            <person name="Mun J.-H."/>
        </authorList>
    </citation>
    <scope>NUCLEOTIDE SEQUENCE [LARGE SCALE GENOMIC DNA]</scope>
    <source>
        <strain evidence="13">cv. Jeju island</strain>
        <tissue evidence="12">Leaf</tissue>
    </source>
</reference>
<evidence type="ECO:0000256" key="3">
    <source>
        <dbReference type="ARBA" id="ARBA00022692"/>
    </source>
</evidence>
<dbReference type="InterPro" id="IPR046956">
    <property type="entry name" value="RLP23-like"/>
</dbReference>
<keyword evidence="8 12" id="KW-0675">Receptor</keyword>
<feature type="chain" id="PRO_5016243755" evidence="10">
    <location>
        <begin position="24"/>
        <end position="194"/>
    </location>
</feature>
<dbReference type="Proteomes" id="UP000250321">
    <property type="component" value="Unassembled WGS sequence"/>
</dbReference>
<evidence type="ECO:0000256" key="6">
    <source>
        <dbReference type="ARBA" id="ARBA00022989"/>
    </source>
</evidence>
<evidence type="ECO:0000313" key="13">
    <source>
        <dbReference type="Proteomes" id="UP000250321"/>
    </source>
</evidence>
<dbReference type="Pfam" id="PF00560">
    <property type="entry name" value="LRR_1"/>
    <property type="match status" value="2"/>
</dbReference>
<feature type="signal peptide" evidence="10">
    <location>
        <begin position="1"/>
        <end position="23"/>
    </location>
</feature>
<dbReference type="Pfam" id="PF08263">
    <property type="entry name" value="LRRNT_2"/>
    <property type="match status" value="1"/>
</dbReference>
<keyword evidence="5" id="KW-0677">Repeat</keyword>
<evidence type="ECO:0000313" key="12">
    <source>
        <dbReference type="EMBL" id="PQQ18990.1"/>
    </source>
</evidence>
<evidence type="ECO:0000256" key="10">
    <source>
        <dbReference type="SAM" id="SignalP"/>
    </source>
</evidence>
<organism evidence="12 13">
    <name type="scientific">Prunus yedoensis var. nudiflora</name>
    <dbReference type="NCBI Taxonomy" id="2094558"/>
    <lineage>
        <taxon>Eukaryota</taxon>
        <taxon>Viridiplantae</taxon>
        <taxon>Streptophyta</taxon>
        <taxon>Embryophyta</taxon>
        <taxon>Tracheophyta</taxon>
        <taxon>Spermatophyta</taxon>
        <taxon>Magnoliopsida</taxon>
        <taxon>eudicotyledons</taxon>
        <taxon>Gunneridae</taxon>
        <taxon>Pentapetalae</taxon>
        <taxon>rosids</taxon>
        <taxon>fabids</taxon>
        <taxon>Rosales</taxon>
        <taxon>Rosaceae</taxon>
        <taxon>Amygdaloideae</taxon>
        <taxon>Amygdaleae</taxon>
        <taxon>Prunus</taxon>
    </lineage>
</organism>
<evidence type="ECO:0000256" key="5">
    <source>
        <dbReference type="ARBA" id="ARBA00022737"/>
    </source>
</evidence>
<dbReference type="EMBL" id="PJQY01000089">
    <property type="protein sequence ID" value="PQQ18990.1"/>
    <property type="molecule type" value="Genomic_DNA"/>
</dbReference>
<comment type="caution">
    <text evidence="12">The sequence shown here is derived from an EMBL/GenBank/DDBJ whole genome shotgun (WGS) entry which is preliminary data.</text>
</comment>
<name>A0A314ZK28_PRUYE</name>
<sequence>MGHSCASAYIQLLSLILLSGILSLENIKLGFSSDDHNVGCIDIERKALLKLKQGLTDPSGRHSSWVGEDCCKWSGVGCNNITGCVNRLDLHNHLEYLDLSLNFFEGVQFPSFIGSQEKLKNLDLSRTYFVGVIPPNLGNLSRLLYLDLKSFGTLETNLQWLPTLSSLKYLTLGGVNLTKTTSYWLPAFMIVVYH</sequence>
<dbReference type="Gene3D" id="3.80.10.10">
    <property type="entry name" value="Ribonuclease Inhibitor"/>
    <property type="match status" value="1"/>
</dbReference>
<keyword evidence="13" id="KW-1185">Reference proteome</keyword>
<keyword evidence="2" id="KW-0433">Leucine-rich repeat</keyword>
<evidence type="ECO:0000256" key="9">
    <source>
        <dbReference type="ARBA" id="ARBA00023180"/>
    </source>
</evidence>
<keyword evidence="6" id="KW-1133">Transmembrane helix</keyword>
<dbReference type="AlphaFoldDB" id="A0A314ZK28"/>
<evidence type="ECO:0000256" key="4">
    <source>
        <dbReference type="ARBA" id="ARBA00022729"/>
    </source>
</evidence>
<evidence type="ECO:0000256" key="8">
    <source>
        <dbReference type="ARBA" id="ARBA00023170"/>
    </source>
</evidence>
<dbReference type="STRING" id="2094558.A0A314ZK28"/>
<dbReference type="PANTHER" id="PTHR48063">
    <property type="entry name" value="LRR RECEPTOR-LIKE KINASE"/>
    <property type="match status" value="1"/>
</dbReference>
<keyword evidence="12" id="KW-0808">Transferase</keyword>
<dbReference type="InterPro" id="IPR032675">
    <property type="entry name" value="LRR_dom_sf"/>
</dbReference>
<proteinExistence type="predicted"/>
<dbReference type="GO" id="GO:0016020">
    <property type="term" value="C:membrane"/>
    <property type="evidence" value="ECO:0007669"/>
    <property type="project" value="UniProtKB-SubCell"/>
</dbReference>
<evidence type="ECO:0000256" key="1">
    <source>
        <dbReference type="ARBA" id="ARBA00004479"/>
    </source>
</evidence>
<keyword evidence="7" id="KW-0472">Membrane</keyword>
<keyword evidence="9" id="KW-0325">Glycoprotein</keyword>
<evidence type="ECO:0000256" key="7">
    <source>
        <dbReference type="ARBA" id="ARBA00023136"/>
    </source>
</evidence>
<comment type="subcellular location">
    <subcellularLocation>
        <location evidence="1">Membrane</location>
        <topology evidence="1">Single-pass type I membrane protein</topology>
    </subcellularLocation>
</comment>
<keyword evidence="12" id="KW-0418">Kinase</keyword>
<accession>A0A314ZK28</accession>
<keyword evidence="3" id="KW-0812">Transmembrane</keyword>
<evidence type="ECO:0000259" key="11">
    <source>
        <dbReference type="Pfam" id="PF08263"/>
    </source>
</evidence>
<gene>
    <name evidence="12" type="ORF">Pyn_27332</name>
</gene>
<feature type="domain" description="Leucine-rich repeat-containing N-terminal plant-type" evidence="11">
    <location>
        <begin position="44"/>
        <end position="79"/>
    </location>
</feature>